<dbReference type="AlphaFoldDB" id="A0A8J3PZ30"/>
<evidence type="ECO:0000313" key="2">
    <source>
        <dbReference type="Proteomes" id="UP000630097"/>
    </source>
</evidence>
<organism evidence="1 2">
    <name type="scientific">Planotetraspora kaengkrachanensis</name>
    <dbReference type="NCBI Taxonomy" id="575193"/>
    <lineage>
        <taxon>Bacteria</taxon>
        <taxon>Bacillati</taxon>
        <taxon>Actinomycetota</taxon>
        <taxon>Actinomycetes</taxon>
        <taxon>Streptosporangiales</taxon>
        <taxon>Streptosporangiaceae</taxon>
        <taxon>Planotetraspora</taxon>
    </lineage>
</organism>
<proteinExistence type="predicted"/>
<dbReference type="Proteomes" id="UP000630097">
    <property type="component" value="Unassembled WGS sequence"/>
</dbReference>
<accession>A0A8J3PZ30</accession>
<reference evidence="1 2" key="1">
    <citation type="submission" date="2021-01" db="EMBL/GenBank/DDBJ databases">
        <title>Whole genome shotgun sequence of Planotetraspora kaengkrachanensis NBRC 104272.</title>
        <authorList>
            <person name="Komaki H."/>
            <person name="Tamura T."/>
        </authorList>
    </citation>
    <scope>NUCLEOTIDE SEQUENCE [LARGE SCALE GENOMIC DNA]</scope>
    <source>
        <strain evidence="1 2">NBRC 104272</strain>
    </source>
</reference>
<keyword evidence="2" id="KW-1185">Reference proteome</keyword>
<protein>
    <submittedName>
        <fullName evidence="1">Uncharacterized protein</fullName>
    </submittedName>
</protein>
<gene>
    <name evidence="1" type="ORF">Pka01_69030</name>
</gene>
<name>A0A8J3PZ30_9ACTN</name>
<dbReference type="EMBL" id="BONV01000043">
    <property type="protein sequence ID" value="GIG83776.1"/>
    <property type="molecule type" value="Genomic_DNA"/>
</dbReference>
<comment type="caution">
    <text evidence="1">The sequence shown here is derived from an EMBL/GenBank/DDBJ whole genome shotgun (WGS) entry which is preliminary data.</text>
</comment>
<evidence type="ECO:0000313" key="1">
    <source>
        <dbReference type="EMBL" id="GIG83776.1"/>
    </source>
</evidence>
<sequence>MVAAQYVVQRLSLGTVRSLRIMREMSLLKGSQYVAMLLDSSRLPLGVHAGEGVPVRLSPT</sequence>